<dbReference type="Pfam" id="PF00884">
    <property type="entry name" value="Sulfatase"/>
    <property type="match status" value="1"/>
</dbReference>
<evidence type="ECO:0000256" key="6">
    <source>
        <dbReference type="SAM" id="Phobius"/>
    </source>
</evidence>
<organism evidence="9 10">
    <name type="scientific">Methylobacterium jeotgali</name>
    <dbReference type="NCBI Taxonomy" id="381630"/>
    <lineage>
        <taxon>Bacteria</taxon>
        <taxon>Pseudomonadati</taxon>
        <taxon>Pseudomonadota</taxon>
        <taxon>Alphaproteobacteria</taxon>
        <taxon>Hyphomicrobiales</taxon>
        <taxon>Methylobacteriaceae</taxon>
        <taxon>Methylobacterium</taxon>
    </lineage>
</organism>
<feature type="transmembrane region" description="Helical" evidence="6">
    <location>
        <begin position="36"/>
        <end position="53"/>
    </location>
</feature>
<dbReference type="Gene3D" id="3.40.720.10">
    <property type="entry name" value="Alkaline Phosphatase, subunit A"/>
    <property type="match status" value="1"/>
</dbReference>
<dbReference type="InterPro" id="IPR050448">
    <property type="entry name" value="OpgB/LTA_synthase_biosynth"/>
</dbReference>
<gene>
    <name evidence="9" type="ORF">AOPFMNJM_4203</name>
</gene>
<dbReference type="SUPFAM" id="SSF53649">
    <property type="entry name" value="Alkaline phosphatase-like"/>
    <property type="match status" value="1"/>
</dbReference>
<dbReference type="RefSeq" id="WP_238278918.1">
    <property type="nucleotide sequence ID" value="NZ_BPQR01000094.1"/>
</dbReference>
<feature type="domain" description="Sulfatase N-terminal" evidence="8">
    <location>
        <begin position="225"/>
        <end position="441"/>
    </location>
</feature>
<reference evidence="9" key="2">
    <citation type="submission" date="2021-08" db="EMBL/GenBank/DDBJ databases">
        <authorList>
            <person name="Tani A."/>
            <person name="Ola A."/>
            <person name="Ogura Y."/>
            <person name="Katsura K."/>
            <person name="Hayashi T."/>
        </authorList>
    </citation>
    <scope>NUCLEOTIDE SEQUENCE</scope>
    <source>
        <strain evidence="9">LMG 23639</strain>
    </source>
</reference>
<name>A0ABQ4T1E2_9HYPH</name>
<dbReference type="InterPro" id="IPR000917">
    <property type="entry name" value="Sulfatase_N"/>
</dbReference>
<sequence length="498" mass="53910">MPTVLLALCAALALSFAVEAGEGGRERPVSRRPGDLAIRFASYGLLTLFWFVFSWRPWLAATSCVLTVAGLAIVSRLKRGVIGEPLVFSDFALIPQVPRHPDLYYTKPFGHPAIAGPLLLSVGVVVLWYWLEPTVLPGSPWMALAAILVLPLLLAGFAASLLTPLAAGWIAGQVPRPDPEADVARYGLAASLVLYVLRWRATRRDPPVPLPAANDSDLRPAAEIVVVVQLESFVDPERLGGAPIPALELFRARALQHGRLRVPAHGAYTMRTEHAVLTGRTAEDLGFGVFDPYLSAGGREPGSLAQLANAAGYDTAFVHPFHRNFFDRARVIEEIGFRRLVMEEDFAGAERVGPYVGDAALGRHILAEVRERTGPLFLFAVTMENHGPWKRGRLAGIDEPLDQYLHHVAHTGRMVEDLVAGLEGLDAVLCVYGDHAPALPNCRPGFGGTATDYAVFRFGCSTMPPRRVDLSADALGRALRGALARERDDDASVAVPRS</sequence>
<keyword evidence="2" id="KW-1003">Cell membrane</keyword>
<accession>A0ABQ4T1E2</accession>
<feature type="transmembrane region" description="Helical" evidence="6">
    <location>
        <begin position="143"/>
        <end position="171"/>
    </location>
</feature>
<dbReference type="CDD" id="cd16015">
    <property type="entry name" value="LTA_synthase"/>
    <property type="match status" value="1"/>
</dbReference>
<dbReference type="PANTHER" id="PTHR47371:SF3">
    <property type="entry name" value="PHOSPHOGLYCEROL TRANSFERASE I"/>
    <property type="match status" value="1"/>
</dbReference>
<keyword evidence="5 6" id="KW-0472">Membrane</keyword>
<dbReference type="PANTHER" id="PTHR47371">
    <property type="entry name" value="LIPOTEICHOIC ACID SYNTHASE"/>
    <property type="match status" value="1"/>
</dbReference>
<evidence type="ECO:0000256" key="2">
    <source>
        <dbReference type="ARBA" id="ARBA00022475"/>
    </source>
</evidence>
<evidence type="ECO:0000313" key="10">
    <source>
        <dbReference type="Proteomes" id="UP001055102"/>
    </source>
</evidence>
<dbReference type="Proteomes" id="UP001055102">
    <property type="component" value="Unassembled WGS sequence"/>
</dbReference>
<evidence type="ECO:0000256" key="7">
    <source>
        <dbReference type="SAM" id="SignalP"/>
    </source>
</evidence>
<evidence type="ECO:0000256" key="4">
    <source>
        <dbReference type="ARBA" id="ARBA00022989"/>
    </source>
</evidence>
<keyword evidence="10" id="KW-1185">Reference proteome</keyword>
<dbReference type="EMBL" id="BPQR01000094">
    <property type="protein sequence ID" value="GJE08857.1"/>
    <property type="molecule type" value="Genomic_DNA"/>
</dbReference>
<comment type="caution">
    <text evidence="9">The sequence shown here is derived from an EMBL/GenBank/DDBJ whole genome shotgun (WGS) entry which is preliminary data.</text>
</comment>
<reference evidence="9" key="1">
    <citation type="journal article" date="2021" name="Front. Microbiol.">
        <title>Comprehensive Comparative Genomics and Phenotyping of Methylobacterium Species.</title>
        <authorList>
            <person name="Alessa O."/>
            <person name="Ogura Y."/>
            <person name="Fujitani Y."/>
            <person name="Takami H."/>
            <person name="Hayashi T."/>
            <person name="Sahin N."/>
            <person name="Tani A."/>
        </authorList>
    </citation>
    <scope>NUCLEOTIDE SEQUENCE</scope>
    <source>
        <strain evidence="9">LMG 23639</strain>
    </source>
</reference>
<feature type="transmembrane region" description="Helical" evidence="6">
    <location>
        <begin position="109"/>
        <end position="131"/>
    </location>
</feature>
<evidence type="ECO:0000256" key="1">
    <source>
        <dbReference type="ARBA" id="ARBA00004651"/>
    </source>
</evidence>
<evidence type="ECO:0000256" key="5">
    <source>
        <dbReference type="ARBA" id="ARBA00023136"/>
    </source>
</evidence>
<keyword evidence="4 6" id="KW-1133">Transmembrane helix</keyword>
<proteinExistence type="predicted"/>
<keyword evidence="7" id="KW-0732">Signal</keyword>
<feature type="chain" id="PRO_5045357313" description="Sulfatase N-terminal domain-containing protein" evidence="7">
    <location>
        <begin position="21"/>
        <end position="498"/>
    </location>
</feature>
<comment type="subcellular location">
    <subcellularLocation>
        <location evidence="1">Cell membrane</location>
        <topology evidence="1">Multi-pass membrane protein</topology>
    </subcellularLocation>
</comment>
<feature type="transmembrane region" description="Helical" evidence="6">
    <location>
        <begin position="58"/>
        <end position="77"/>
    </location>
</feature>
<evidence type="ECO:0000313" key="9">
    <source>
        <dbReference type="EMBL" id="GJE08857.1"/>
    </source>
</evidence>
<keyword evidence="3 6" id="KW-0812">Transmembrane</keyword>
<protein>
    <recommendedName>
        <fullName evidence="8">Sulfatase N-terminal domain-containing protein</fullName>
    </recommendedName>
</protein>
<dbReference type="InterPro" id="IPR017850">
    <property type="entry name" value="Alkaline_phosphatase_core_sf"/>
</dbReference>
<evidence type="ECO:0000256" key="3">
    <source>
        <dbReference type="ARBA" id="ARBA00022692"/>
    </source>
</evidence>
<feature type="signal peptide" evidence="7">
    <location>
        <begin position="1"/>
        <end position="20"/>
    </location>
</feature>
<evidence type="ECO:0000259" key="8">
    <source>
        <dbReference type="Pfam" id="PF00884"/>
    </source>
</evidence>